<accession>A0AAE9BZ68</accession>
<dbReference type="Proteomes" id="UP000827260">
    <property type="component" value="Segment"/>
</dbReference>
<gene>
    <name evidence="1" type="ORF">HRTV-27_gp88</name>
</gene>
<protein>
    <submittedName>
        <fullName evidence="1">Uncharacterized protein</fullName>
    </submittedName>
</protein>
<name>A0AAE9BZ68_9CAUD</name>
<proteinExistence type="predicted"/>
<organism evidence="1 2">
    <name type="scientific">Halorubrum tailed virus 27</name>
    <dbReference type="NCBI Taxonomy" id="2878008"/>
    <lineage>
        <taxon>Viruses</taxon>
        <taxon>Duplodnaviria</taxon>
        <taxon>Heunggongvirae</taxon>
        <taxon>Uroviricota</taxon>
        <taxon>Caudoviricetes</taxon>
        <taxon>Thumleimavirales</taxon>
        <taxon>Hafunaviridae</taxon>
        <taxon>Minorvirus</taxon>
        <taxon>Minorvirus thailandense</taxon>
        <taxon>Minorvirus HRTV27</taxon>
    </lineage>
</organism>
<dbReference type="EMBL" id="MZ334522">
    <property type="protein sequence ID" value="UBF22781.1"/>
    <property type="molecule type" value="Genomic_DNA"/>
</dbReference>
<reference evidence="1" key="1">
    <citation type="submission" date="2021-05" db="EMBL/GenBank/DDBJ databases">
        <title>Diversity, taxonomy and evolution of archaeal viruses of the class Caudoviricetes.</title>
        <authorList>
            <person name="Liu Y."/>
            <person name="Demina T.A."/>
            <person name="Roux S."/>
            <person name="Aiewsakun P."/>
            <person name="Kazlauskas D."/>
            <person name="Simmonds P."/>
            <person name="Prangishvili D."/>
            <person name="Oksanen H.M."/>
            <person name="Krupovic M."/>
        </authorList>
    </citation>
    <scope>NUCLEOTIDE SEQUENCE</scope>
    <source>
        <strain evidence="1">HRTV-27/27</strain>
    </source>
</reference>
<evidence type="ECO:0000313" key="1">
    <source>
        <dbReference type="EMBL" id="UBF22781.1"/>
    </source>
</evidence>
<sequence length="94" mass="10704">MNRTKQLEKDDVVRFEYVGDRFEDGQYEGTITQLGPRRATINSGGERVYISDPDRILGVVRSAAPDRINHMGEDIFRWNGALGKEPLAPLREEL</sequence>
<evidence type="ECO:0000313" key="2">
    <source>
        <dbReference type="Proteomes" id="UP000827260"/>
    </source>
</evidence>
<keyword evidence="2" id="KW-1185">Reference proteome</keyword>